<reference evidence="3 4" key="1">
    <citation type="submission" date="2014-04" db="EMBL/GenBank/DDBJ databases">
        <title>Evolutionary Origins and Diversification of the Mycorrhizal Mutualists.</title>
        <authorList>
            <consortium name="DOE Joint Genome Institute"/>
            <consortium name="Mycorrhizal Genomics Consortium"/>
            <person name="Kohler A."/>
            <person name="Kuo A."/>
            <person name="Nagy L.G."/>
            <person name="Floudas D."/>
            <person name="Copeland A."/>
            <person name="Barry K.W."/>
            <person name="Cichocki N."/>
            <person name="Veneault-Fourrey C."/>
            <person name="LaButti K."/>
            <person name="Lindquist E.A."/>
            <person name="Lipzen A."/>
            <person name="Lundell T."/>
            <person name="Morin E."/>
            <person name="Murat C."/>
            <person name="Riley R."/>
            <person name="Ohm R."/>
            <person name="Sun H."/>
            <person name="Tunlid A."/>
            <person name="Henrissat B."/>
            <person name="Grigoriev I.V."/>
            <person name="Hibbett D.S."/>
            <person name="Martin F."/>
        </authorList>
    </citation>
    <scope>NUCLEOTIDE SEQUENCE [LARGE SCALE GENOMIC DNA]</scope>
    <source>
        <strain evidence="3 4">MD-312</strain>
    </source>
</reference>
<organism evidence="3 4">
    <name type="scientific">Hydnomerulius pinastri MD-312</name>
    <dbReference type="NCBI Taxonomy" id="994086"/>
    <lineage>
        <taxon>Eukaryota</taxon>
        <taxon>Fungi</taxon>
        <taxon>Dikarya</taxon>
        <taxon>Basidiomycota</taxon>
        <taxon>Agaricomycotina</taxon>
        <taxon>Agaricomycetes</taxon>
        <taxon>Agaricomycetidae</taxon>
        <taxon>Boletales</taxon>
        <taxon>Boletales incertae sedis</taxon>
        <taxon>Leucogyrophana</taxon>
    </lineage>
</organism>
<feature type="coiled-coil region" evidence="1">
    <location>
        <begin position="288"/>
        <end position="322"/>
    </location>
</feature>
<dbReference type="AlphaFoldDB" id="A0A0C9W114"/>
<accession>A0A0C9W114</accession>
<name>A0A0C9W114_9AGAM</name>
<dbReference type="EMBL" id="KN839885">
    <property type="protein sequence ID" value="KIJ59558.1"/>
    <property type="molecule type" value="Genomic_DNA"/>
</dbReference>
<dbReference type="HOGENOM" id="CLU_725742_0_0_1"/>
<proteinExistence type="predicted"/>
<sequence length="381" mass="42933">MPYEYRAMTVAKRSVPETLAQRKGERGDRESGDESSNPGENLARGQQKIRRHTTRKETTGSRKASSRQRTSHPTAKKNTGSRQASTGERSSRTSSRQRSTQTGLTAKRVPMWFFYDCCEGCMKHKAPCIMTYTMDGTINICEKCRENNQECEAWEDWSAIVDCDGQFIFDKGTWDQHTIPNPNGGPDQGKHEPSSTPPTREPLVEQVSGVLVTLNMNQPPAPTKLQELEERLRVAEMEWEALQAECEENSRAIAALEIEGKVLVVAADQKNTKVQEQLRWLKIMNYSFTLAQESNERLEGRLEELKQEAGERRKSIQELAAQLDQLRVSVLEHHRRDRQGSRLRPAAGHDGSLSSLFISTGLLDEPGIAQGSLVQRRGPDE</sequence>
<feature type="compositionally biased region" description="Low complexity" evidence="2">
    <location>
        <begin position="85"/>
        <end position="103"/>
    </location>
</feature>
<keyword evidence="4" id="KW-1185">Reference proteome</keyword>
<feature type="coiled-coil region" evidence="1">
    <location>
        <begin position="225"/>
        <end position="259"/>
    </location>
</feature>
<feature type="compositionally biased region" description="Polar residues" evidence="2">
    <location>
        <begin position="71"/>
        <end position="84"/>
    </location>
</feature>
<gene>
    <name evidence="3" type="ORF">HYDPIDRAFT_33088</name>
</gene>
<protein>
    <recommendedName>
        <fullName evidence="5">Zn(2)-C6 fungal-type domain-containing protein</fullName>
    </recommendedName>
</protein>
<dbReference type="Proteomes" id="UP000053820">
    <property type="component" value="Unassembled WGS sequence"/>
</dbReference>
<evidence type="ECO:0000256" key="1">
    <source>
        <dbReference type="SAM" id="Coils"/>
    </source>
</evidence>
<evidence type="ECO:0000313" key="4">
    <source>
        <dbReference type="Proteomes" id="UP000053820"/>
    </source>
</evidence>
<keyword evidence="1" id="KW-0175">Coiled coil</keyword>
<feature type="compositionally biased region" description="Basic and acidic residues" evidence="2">
    <location>
        <begin position="20"/>
        <end position="32"/>
    </location>
</feature>
<feature type="region of interest" description="Disordered" evidence="2">
    <location>
        <begin position="174"/>
        <end position="200"/>
    </location>
</feature>
<feature type="region of interest" description="Disordered" evidence="2">
    <location>
        <begin position="1"/>
        <end position="103"/>
    </location>
</feature>
<evidence type="ECO:0008006" key="5">
    <source>
        <dbReference type="Google" id="ProtNLM"/>
    </source>
</evidence>
<evidence type="ECO:0000313" key="3">
    <source>
        <dbReference type="EMBL" id="KIJ59558.1"/>
    </source>
</evidence>
<dbReference type="SUPFAM" id="SSF57997">
    <property type="entry name" value="Tropomyosin"/>
    <property type="match status" value="1"/>
</dbReference>
<evidence type="ECO:0000256" key="2">
    <source>
        <dbReference type="SAM" id="MobiDB-lite"/>
    </source>
</evidence>